<sequence>MTGKKKFRLFDAVLMSVVVVMVVDSVAPAAAIGVQQFFWWMFLLLLFFIPYGLISAELGTTYAGDGGLYDWVKQAFGSRWGGRLAWSYWVNYPIWVASLAVLFVQVGEQIFGLHLTTLENVLIQLLFVWFTVLVGNRPVSESKWIMNLAAFSKILMIVALAVLGIYTAITKGVANSFAPHNLLPSMNLSSMSNLSVIIFNFLGFEVVATMADDMDDPKRQIPKAIVYGGLLITVFYLIASFGMSVAIPTAKLQASSGLIDSFIMLVGRMNWFVILIGILFMYALASELISWALGVNYVANYAAKDHALPAIYGHEDKNGMPVGTGILNGIVATVLVIVAPFIPNPDIFWAFFSLNVIALLVSYTMMFPAFWKLRQSDATTERPFKVPGGKVMINLMTWVPEVLLIFTIILTAVPFSTAPAELSTKLPILVGAIITFGIGEVVVRMAEKKK</sequence>
<dbReference type="GO" id="GO:0022857">
    <property type="term" value="F:transmembrane transporter activity"/>
    <property type="evidence" value="ECO:0007669"/>
    <property type="project" value="InterPro"/>
</dbReference>
<keyword evidence="3" id="KW-1003">Cell membrane</keyword>
<name>A0A069D0W2_WEIOS</name>
<feature type="transmembrane region" description="Helical" evidence="7">
    <location>
        <begin position="110"/>
        <end position="132"/>
    </location>
</feature>
<dbReference type="PANTHER" id="PTHR42770:SF15">
    <property type="entry name" value="GLUTAMATE_GAMMA-AMINOBUTYRATE ANTIPORTER-RELATED"/>
    <property type="match status" value="1"/>
</dbReference>
<feature type="transmembrane region" description="Helical" evidence="7">
    <location>
        <begin position="391"/>
        <end position="414"/>
    </location>
</feature>
<evidence type="ECO:0000256" key="6">
    <source>
        <dbReference type="ARBA" id="ARBA00023136"/>
    </source>
</evidence>
<evidence type="ECO:0000256" key="2">
    <source>
        <dbReference type="ARBA" id="ARBA00022448"/>
    </source>
</evidence>
<feature type="transmembrane region" description="Helical" evidence="7">
    <location>
        <begin position="348"/>
        <end position="371"/>
    </location>
</feature>
<dbReference type="InterPro" id="IPR002293">
    <property type="entry name" value="AA/rel_permease1"/>
</dbReference>
<dbReference type="AlphaFoldDB" id="A0A069D0W2"/>
<evidence type="ECO:0000313" key="8">
    <source>
        <dbReference type="EMBL" id="GAK30981.1"/>
    </source>
</evidence>
<dbReference type="Proteomes" id="UP000030643">
    <property type="component" value="Unassembled WGS sequence"/>
</dbReference>
<dbReference type="STRING" id="1329250.WOSG25_061110"/>
<dbReference type="OrthoDB" id="9791588at2"/>
<keyword evidence="6 7" id="KW-0472">Membrane</keyword>
<accession>A0A069D0W2</accession>
<feature type="transmembrane region" description="Helical" evidence="7">
    <location>
        <begin position="189"/>
        <end position="212"/>
    </location>
</feature>
<evidence type="ECO:0000256" key="3">
    <source>
        <dbReference type="ARBA" id="ARBA00022475"/>
    </source>
</evidence>
<dbReference type="RefSeq" id="WP_027699038.1">
    <property type="nucleotide sequence ID" value="NZ_DF820489.1"/>
</dbReference>
<feature type="transmembrane region" description="Helical" evidence="7">
    <location>
        <begin position="84"/>
        <end position="104"/>
    </location>
</feature>
<feature type="transmembrane region" description="Helical" evidence="7">
    <location>
        <begin position="320"/>
        <end position="342"/>
    </location>
</feature>
<organism evidence="8 9">
    <name type="scientific">Weissella oryzae (strain DSM 25784 / JCM 18191 / LMG 30913 / SG25)</name>
    <dbReference type="NCBI Taxonomy" id="1329250"/>
    <lineage>
        <taxon>Bacteria</taxon>
        <taxon>Bacillati</taxon>
        <taxon>Bacillota</taxon>
        <taxon>Bacilli</taxon>
        <taxon>Lactobacillales</taxon>
        <taxon>Lactobacillaceae</taxon>
        <taxon>Weissella</taxon>
    </lineage>
</organism>
<evidence type="ECO:0000256" key="7">
    <source>
        <dbReference type="SAM" id="Phobius"/>
    </source>
</evidence>
<dbReference type="PANTHER" id="PTHR42770">
    <property type="entry name" value="AMINO ACID TRANSPORTER-RELATED"/>
    <property type="match status" value="1"/>
</dbReference>
<feature type="transmembrane region" description="Helical" evidence="7">
    <location>
        <begin position="144"/>
        <end position="169"/>
    </location>
</feature>
<evidence type="ECO:0000256" key="4">
    <source>
        <dbReference type="ARBA" id="ARBA00022692"/>
    </source>
</evidence>
<dbReference type="GO" id="GO:0005886">
    <property type="term" value="C:plasma membrane"/>
    <property type="evidence" value="ECO:0007669"/>
    <property type="project" value="UniProtKB-SubCell"/>
</dbReference>
<feature type="transmembrane region" description="Helical" evidence="7">
    <location>
        <begin position="224"/>
        <end position="247"/>
    </location>
</feature>
<gene>
    <name evidence="8" type="ORF">WOSG25_061110</name>
</gene>
<dbReference type="Gene3D" id="1.20.1740.10">
    <property type="entry name" value="Amino acid/polyamine transporter I"/>
    <property type="match status" value="1"/>
</dbReference>
<proteinExistence type="predicted"/>
<keyword evidence="9" id="KW-1185">Reference proteome</keyword>
<feature type="transmembrane region" description="Helical" evidence="7">
    <location>
        <begin position="37"/>
        <end position="63"/>
    </location>
</feature>
<comment type="subcellular location">
    <subcellularLocation>
        <location evidence="1">Cell membrane</location>
        <topology evidence="1">Multi-pass membrane protein</topology>
    </subcellularLocation>
</comment>
<evidence type="ECO:0000313" key="9">
    <source>
        <dbReference type="Proteomes" id="UP000030643"/>
    </source>
</evidence>
<dbReference type="EMBL" id="DF820489">
    <property type="protein sequence ID" value="GAK30981.1"/>
    <property type="molecule type" value="Genomic_DNA"/>
</dbReference>
<dbReference type="Pfam" id="PF13520">
    <property type="entry name" value="AA_permease_2"/>
    <property type="match status" value="1"/>
</dbReference>
<keyword evidence="4 7" id="KW-0812">Transmembrane</keyword>
<feature type="transmembrane region" description="Helical" evidence="7">
    <location>
        <begin position="271"/>
        <end position="299"/>
    </location>
</feature>
<keyword evidence="5 7" id="KW-1133">Transmembrane helix</keyword>
<keyword evidence="2" id="KW-0813">Transport</keyword>
<dbReference type="eggNOG" id="COG0531">
    <property type="taxonomic scope" value="Bacteria"/>
</dbReference>
<feature type="transmembrane region" description="Helical" evidence="7">
    <location>
        <begin position="426"/>
        <end position="446"/>
    </location>
</feature>
<protein>
    <submittedName>
        <fullName evidence="8">Agmatine/putrescine antiporter</fullName>
    </submittedName>
</protein>
<evidence type="ECO:0000256" key="1">
    <source>
        <dbReference type="ARBA" id="ARBA00004651"/>
    </source>
</evidence>
<evidence type="ECO:0000256" key="5">
    <source>
        <dbReference type="ARBA" id="ARBA00022989"/>
    </source>
</evidence>
<dbReference type="PIRSF" id="PIRSF006060">
    <property type="entry name" value="AA_transporter"/>
    <property type="match status" value="1"/>
</dbReference>
<reference evidence="9" key="1">
    <citation type="journal article" date="2014" name="Genome Announc.">
        <title>Draft genome sequence of Weissella oryzae SG25T, isolated from fermented rice grains.</title>
        <authorList>
            <person name="Tanizawa Y."/>
            <person name="Fujisawa T."/>
            <person name="Mochizuki T."/>
            <person name="Kaminuma E."/>
            <person name="Suzuki Y."/>
            <person name="Nakamura Y."/>
            <person name="Tohno M."/>
        </authorList>
    </citation>
    <scope>NUCLEOTIDE SEQUENCE [LARGE SCALE GENOMIC DNA]</scope>
    <source>
        <strain evidence="9">DSM 25784 / JCM 18191 / LMG 30913 / SG25</strain>
    </source>
</reference>
<dbReference type="InterPro" id="IPR050367">
    <property type="entry name" value="APC_superfamily"/>
</dbReference>
<feature type="transmembrane region" description="Helical" evidence="7">
    <location>
        <begin position="12"/>
        <end position="31"/>
    </location>
</feature>